<gene>
    <name evidence="3" type="primary">Tgm1</name>
    <name evidence="3" type="ORF">RHIAFR_R15380</name>
</gene>
<dbReference type="Gene3D" id="3.90.260.10">
    <property type="entry name" value="Transglutaminase-like"/>
    <property type="match status" value="1"/>
</dbReference>
<dbReference type="InterPro" id="IPR001102">
    <property type="entry name" value="Transglutaminase_N"/>
</dbReference>
<evidence type="ECO:0000313" key="4">
    <source>
        <dbReference type="Proteomes" id="UP000525158"/>
    </source>
</evidence>
<evidence type="ECO:0000313" key="3">
    <source>
        <dbReference type="EMBL" id="NXN48083.1"/>
    </source>
</evidence>
<dbReference type="GO" id="GO:0003810">
    <property type="term" value="F:protein-glutamine gamma-glutamyltransferase activity"/>
    <property type="evidence" value="ECO:0007669"/>
    <property type="project" value="TreeGrafter"/>
</dbReference>
<dbReference type="InterPro" id="IPR036985">
    <property type="entry name" value="Transglutaminase-like_sf"/>
</dbReference>
<dbReference type="Pfam" id="PF00868">
    <property type="entry name" value="Transglut_N"/>
    <property type="match status" value="1"/>
</dbReference>
<organism evidence="3 4">
    <name type="scientific">Smutsornis africanus</name>
    <name type="common">Double-banded courser</name>
    <name type="synonym">Rhinoptilus africanus</name>
    <dbReference type="NCBI Taxonomy" id="240209"/>
    <lineage>
        <taxon>Eukaryota</taxon>
        <taxon>Metazoa</taxon>
        <taxon>Chordata</taxon>
        <taxon>Craniata</taxon>
        <taxon>Vertebrata</taxon>
        <taxon>Euteleostomi</taxon>
        <taxon>Archelosauria</taxon>
        <taxon>Archosauria</taxon>
        <taxon>Dinosauria</taxon>
        <taxon>Saurischia</taxon>
        <taxon>Theropoda</taxon>
        <taxon>Coelurosauria</taxon>
        <taxon>Aves</taxon>
        <taxon>Neognathae</taxon>
        <taxon>Neoaves</taxon>
        <taxon>Charadriiformes</taxon>
        <taxon>Glareolidae</taxon>
        <taxon>Rhinoptilus</taxon>
    </lineage>
</organism>
<sequence>GPNPQVAKGTHVLIPLGETSATGWTAEVEGEGAEPPAGPALNLRLAAPPDAPIGRYRLSVKTRTGAGEYAAPFDDANDFFLLFNPWCPGEPGPFWGQKAQIRAISGLPGGRFGGFGAPRGKNWRFRGSPGEKLGGLLVSPQVNSLDDNGVLVGNWTGEYGQGTNPSAWAGSVAIL</sequence>
<keyword evidence="3" id="KW-0808">Transferase</keyword>
<dbReference type="Gene3D" id="2.60.40.10">
    <property type="entry name" value="Immunoglobulins"/>
    <property type="match status" value="1"/>
</dbReference>
<dbReference type="InterPro" id="IPR038765">
    <property type="entry name" value="Papain-like_cys_pep_sf"/>
</dbReference>
<dbReference type="PANTHER" id="PTHR11590:SF49">
    <property type="entry name" value="PROTEIN-GLUTAMINE GAMMA-GLUTAMYLTRANSFERASE K"/>
    <property type="match status" value="1"/>
</dbReference>
<dbReference type="PANTHER" id="PTHR11590">
    <property type="entry name" value="PROTEIN-GLUTAMINE GAMMA-GLUTAMYLTRANSFERASE"/>
    <property type="match status" value="1"/>
</dbReference>
<comment type="caution">
    <text evidence="3">The sequence shown here is derived from an EMBL/GenBank/DDBJ whole genome shotgun (WGS) entry which is preliminary data.</text>
</comment>
<dbReference type="InterPro" id="IPR050779">
    <property type="entry name" value="Transglutaminase"/>
</dbReference>
<evidence type="ECO:0000259" key="2">
    <source>
        <dbReference type="Pfam" id="PF00868"/>
    </source>
</evidence>
<dbReference type="InterPro" id="IPR013783">
    <property type="entry name" value="Ig-like_fold"/>
</dbReference>
<feature type="non-terminal residue" evidence="3">
    <location>
        <position position="1"/>
    </location>
</feature>
<accession>A0A7L1JBC6</accession>
<dbReference type="EMBL" id="VXBO01014984">
    <property type="protein sequence ID" value="NXN48083.1"/>
    <property type="molecule type" value="Genomic_DNA"/>
</dbReference>
<proteinExistence type="inferred from homology"/>
<keyword evidence="4" id="KW-1185">Reference proteome</keyword>
<feature type="domain" description="Transglutaminase N-terminal" evidence="2">
    <location>
        <begin position="1"/>
        <end position="62"/>
    </location>
</feature>
<protein>
    <submittedName>
        <fullName evidence="3">TGM1 glutamyltransferase</fullName>
    </submittedName>
</protein>
<dbReference type="SUPFAM" id="SSF54001">
    <property type="entry name" value="Cysteine proteinases"/>
    <property type="match status" value="1"/>
</dbReference>
<reference evidence="3 4" key="1">
    <citation type="submission" date="2019-09" db="EMBL/GenBank/DDBJ databases">
        <title>Bird 10,000 Genomes (B10K) Project - Family phase.</title>
        <authorList>
            <person name="Zhang G."/>
        </authorList>
    </citation>
    <scope>NUCLEOTIDE SEQUENCE [LARGE SCALE GENOMIC DNA]</scope>
    <source>
        <strain evidence="3">B10K-DU-002-36</strain>
        <tissue evidence="3">Muscle</tissue>
    </source>
</reference>
<dbReference type="Proteomes" id="UP000525158">
    <property type="component" value="Unassembled WGS sequence"/>
</dbReference>
<dbReference type="AlphaFoldDB" id="A0A7L1JBC6"/>
<comment type="similarity">
    <text evidence="1">Belongs to the transglutaminase superfamily. Transglutaminase family.</text>
</comment>
<feature type="non-terminal residue" evidence="3">
    <location>
        <position position="175"/>
    </location>
</feature>
<evidence type="ECO:0000256" key="1">
    <source>
        <dbReference type="ARBA" id="ARBA00005968"/>
    </source>
</evidence>
<dbReference type="SUPFAM" id="SSF81296">
    <property type="entry name" value="E set domains"/>
    <property type="match status" value="1"/>
</dbReference>
<dbReference type="InterPro" id="IPR014756">
    <property type="entry name" value="Ig_E-set"/>
</dbReference>
<name>A0A7L1JBC6_SMUAF</name>